<dbReference type="GeneID" id="25338586"/>
<protein>
    <recommendedName>
        <fullName evidence="2">EF-hand domain-containing protein</fullName>
    </recommendedName>
</protein>
<proteinExistence type="predicted"/>
<dbReference type="VEuPathDB" id="ToxoDB:EMWEY_00046000"/>
<evidence type="ECO:0000256" key="1">
    <source>
        <dbReference type="ARBA" id="ARBA00022723"/>
    </source>
</evidence>
<reference evidence="3" key="2">
    <citation type="submission" date="2013-10" db="EMBL/GenBank/DDBJ databases">
        <authorList>
            <person name="Aslett M."/>
        </authorList>
    </citation>
    <scope>NUCLEOTIDE SEQUENCE [LARGE SCALE GENOMIC DNA]</scope>
    <source>
        <strain evidence="3">Weybridge</strain>
    </source>
</reference>
<feature type="non-terminal residue" evidence="3">
    <location>
        <position position="104"/>
    </location>
</feature>
<accession>U6MJR2</accession>
<dbReference type="OrthoDB" id="26525at2759"/>
<dbReference type="GO" id="GO:0005509">
    <property type="term" value="F:calcium ion binding"/>
    <property type="evidence" value="ECO:0007669"/>
    <property type="project" value="InterPro"/>
</dbReference>
<evidence type="ECO:0000313" key="4">
    <source>
        <dbReference type="Proteomes" id="UP000030763"/>
    </source>
</evidence>
<dbReference type="PANTHER" id="PTHR23048:SF48">
    <property type="entry name" value="CENTRIN 3"/>
    <property type="match status" value="1"/>
</dbReference>
<dbReference type="InterPro" id="IPR011992">
    <property type="entry name" value="EF-hand-dom_pair"/>
</dbReference>
<keyword evidence="4" id="KW-1185">Reference proteome</keyword>
<name>U6MJR2_EIMMA</name>
<evidence type="ECO:0000259" key="2">
    <source>
        <dbReference type="PROSITE" id="PS50222"/>
    </source>
</evidence>
<sequence>MSRKTEIGGALAFGGTRVTAAAAAAASGGRGGRRRELREEQKIEIKEAFQLFDSEKSGKMDYHELKVAMRALGFEVKKAQVQEIMRSYDKQNTGFITQSDFEEI</sequence>
<dbReference type="SMART" id="SM00054">
    <property type="entry name" value="EFh"/>
    <property type="match status" value="2"/>
</dbReference>
<dbReference type="CDD" id="cd00051">
    <property type="entry name" value="EFh"/>
    <property type="match status" value="1"/>
</dbReference>
<dbReference type="Pfam" id="PF13499">
    <property type="entry name" value="EF-hand_7"/>
    <property type="match status" value="1"/>
</dbReference>
<gene>
    <name evidence="3" type="ORF">EMWEY_00046000</name>
</gene>
<dbReference type="EMBL" id="HG722267">
    <property type="protein sequence ID" value="CDJ61890.1"/>
    <property type="molecule type" value="Genomic_DNA"/>
</dbReference>
<dbReference type="SUPFAM" id="SSF47473">
    <property type="entry name" value="EF-hand"/>
    <property type="match status" value="1"/>
</dbReference>
<dbReference type="GO" id="GO:0016460">
    <property type="term" value="C:myosin II complex"/>
    <property type="evidence" value="ECO:0007669"/>
    <property type="project" value="TreeGrafter"/>
</dbReference>
<dbReference type="InterPro" id="IPR002048">
    <property type="entry name" value="EF_hand_dom"/>
</dbReference>
<dbReference type="Gene3D" id="1.10.238.10">
    <property type="entry name" value="EF-hand"/>
    <property type="match status" value="1"/>
</dbReference>
<dbReference type="PROSITE" id="PS50222">
    <property type="entry name" value="EF_HAND_2"/>
    <property type="match status" value="2"/>
</dbReference>
<dbReference type="InterPro" id="IPR050230">
    <property type="entry name" value="CALM/Myosin/TropC-like"/>
</dbReference>
<keyword evidence="1" id="KW-0479">Metal-binding</keyword>
<dbReference type="OMA" id="FRMMDAD"/>
<dbReference type="RefSeq" id="XP_013338540.1">
    <property type="nucleotide sequence ID" value="XM_013483086.1"/>
</dbReference>
<dbReference type="Proteomes" id="UP000030763">
    <property type="component" value="Unassembled WGS sequence"/>
</dbReference>
<feature type="domain" description="EF-hand" evidence="2">
    <location>
        <begin position="40"/>
        <end position="75"/>
    </location>
</feature>
<organism evidence="3 4">
    <name type="scientific">Eimeria maxima</name>
    <name type="common">Coccidian parasite</name>
    <dbReference type="NCBI Taxonomy" id="5804"/>
    <lineage>
        <taxon>Eukaryota</taxon>
        <taxon>Sar</taxon>
        <taxon>Alveolata</taxon>
        <taxon>Apicomplexa</taxon>
        <taxon>Conoidasida</taxon>
        <taxon>Coccidia</taxon>
        <taxon>Eucoccidiorida</taxon>
        <taxon>Eimeriorina</taxon>
        <taxon>Eimeriidae</taxon>
        <taxon>Eimeria</taxon>
    </lineage>
</organism>
<reference evidence="3" key="1">
    <citation type="submission" date="2013-10" db="EMBL/GenBank/DDBJ databases">
        <title>Genomic analysis of the causative agents of coccidiosis in chickens.</title>
        <authorList>
            <person name="Reid A.J."/>
            <person name="Blake D."/>
            <person name="Billington K."/>
            <person name="Browne H."/>
            <person name="Dunn M."/>
            <person name="Hung S."/>
            <person name="Kawahara F."/>
            <person name="Miranda-Saavedra D."/>
            <person name="Mourier T."/>
            <person name="Nagra H."/>
            <person name="Otto T.D."/>
            <person name="Rawlings N."/>
            <person name="Sanchez A."/>
            <person name="Sanders M."/>
            <person name="Subramaniam C."/>
            <person name="Tay Y."/>
            <person name="Dear P."/>
            <person name="Doerig C."/>
            <person name="Gruber A."/>
            <person name="Parkinson J."/>
            <person name="Shirley M."/>
            <person name="Wan K.L."/>
            <person name="Berriman M."/>
            <person name="Tomley F."/>
            <person name="Pain A."/>
        </authorList>
    </citation>
    <scope>NUCLEOTIDE SEQUENCE [LARGE SCALE GENOMIC DNA]</scope>
    <source>
        <strain evidence="3">Weybridge</strain>
    </source>
</reference>
<evidence type="ECO:0000313" key="3">
    <source>
        <dbReference type="EMBL" id="CDJ61890.1"/>
    </source>
</evidence>
<dbReference type="AlphaFoldDB" id="U6MJR2"/>
<feature type="domain" description="EF-hand" evidence="2">
    <location>
        <begin position="76"/>
        <end position="104"/>
    </location>
</feature>
<dbReference type="PANTHER" id="PTHR23048">
    <property type="entry name" value="MYOSIN LIGHT CHAIN 1, 3"/>
    <property type="match status" value="1"/>
</dbReference>